<evidence type="ECO:0000256" key="8">
    <source>
        <dbReference type="ARBA" id="ARBA00022801"/>
    </source>
</evidence>
<dbReference type="InterPro" id="IPR012338">
    <property type="entry name" value="Beta-lactam/transpept-like"/>
</dbReference>
<evidence type="ECO:0000256" key="11">
    <source>
        <dbReference type="ARBA" id="ARBA00022989"/>
    </source>
</evidence>
<keyword evidence="7 14" id="KW-0812">Transmembrane</keyword>
<evidence type="ECO:0000256" key="13">
    <source>
        <dbReference type="ARBA" id="ARBA00023316"/>
    </source>
</evidence>
<dbReference type="PROSITE" id="PS51318">
    <property type="entry name" value="TAT"/>
    <property type="match status" value="1"/>
</dbReference>
<dbReference type="InterPro" id="IPR050515">
    <property type="entry name" value="Beta-lactam/transpept"/>
</dbReference>
<evidence type="ECO:0000256" key="6">
    <source>
        <dbReference type="ARBA" id="ARBA00022670"/>
    </source>
</evidence>
<evidence type="ECO:0000256" key="2">
    <source>
        <dbReference type="ARBA" id="ARBA00004236"/>
    </source>
</evidence>
<dbReference type="InterPro" id="IPR001460">
    <property type="entry name" value="PCN-bd_Tpept"/>
</dbReference>
<dbReference type="Gene3D" id="3.90.1310.10">
    <property type="entry name" value="Penicillin-binding protein 2a (Domain 2)"/>
    <property type="match status" value="1"/>
</dbReference>
<evidence type="ECO:0000256" key="12">
    <source>
        <dbReference type="ARBA" id="ARBA00023136"/>
    </source>
</evidence>
<evidence type="ECO:0000256" key="5">
    <source>
        <dbReference type="ARBA" id="ARBA00022645"/>
    </source>
</evidence>
<keyword evidence="8 17" id="KW-0378">Hydrolase</keyword>
<dbReference type="EMBL" id="JAVRHL010000001">
    <property type="protein sequence ID" value="MDT0681776.1"/>
    <property type="molecule type" value="Genomic_DNA"/>
</dbReference>
<keyword evidence="3" id="KW-1003">Cell membrane</keyword>
<keyword evidence="5 17" id="KW-0121">Carboxypeptidase</keyword>
<dbReference type="RefSeq" id="WP_311689544.1">
    <property type="nucleotide sequence ID" value="NZ_JAVRHL010000001.1"/>
</dbReference>
<proteinExistence type="predicted"/>
<evidence type="ECO:0000256" key="10">
    <source>
        <dbReference type="ARBA" id="ARBA00022984"/>
    </source>
</evidence>
<organism evidence="17 18">
    <name type="scientific">Tropicimonas omnivorans</name>
    <dbReference type="NCBI Taxonomy" id="3075590"/>
    <lineage>
        <taxon>Bacteria</taxon>
        <taxon>Pseudomonadati</taxon>
        <taxon>Pseudomonadota</taxon>
        <taxon>Alphaproteobacteria</taxon>
        <taxon>Rhodobacterales</taxon>
        <taxon>Roseobacteraceae</taxon>
        <taxon>Tropicimonas</taxon>
    </lineage>
</organism>
<evidence type="ECO:0000256" key="3">
    <source>
        <dbReference type="ARBA" id="ARBA00022475"/>
    </source>
</evidence>
<keyword evidence="10" id="KW-0573">Peptidoglycan synthesis</keyword>
<feature type="transmembrane region" description="Helical" evidence="14">
    <location>
        <begin position="20"/>
        <end position="37"/>
    </location>
</feature>
<protein>
    <submittedName>
        <fullName evidence="17">Penicillin-binding protein 2</fullName>
        <ecNumber evidence="17">3.4.16.4</ecNumber>
    </submittedName>
</protein>
<evidence type="ECO:0000313" key="17">
    <source>
        <dbReference type="EMBL" id="MDT0681776.1"/>
    </source>
</evidence>
<dbReference type="NCBIfam" id="TIGR03423">
    <property type="entry name" value="pbp2_mrdA"/>
    <property type="match status" value="1"/>
</dbReference>
<dbReference type="SUPFAM" id="SSF56519">
    <property type="entry name" value="Penicillin binding protein dimerisation domain"/>
    <property type="match status" value="1"/>
</dbReference>
<dbReference type="Proteomes" id="UP001265259">
    <property type="component" value="Unassembled WGS sequence"/>
</dbReference>
<gene>
    <name evidence="17" type="primary">mrdA</name>
    <name evidence="17" type="ORF">RM543_03690</name>
</gene>
<dbReference type="InterPro" id="IPR006311">
    <property type="entry name" value="TAT_signal"/>
</dbReference>
<comment type="subcellular location">
    <subcellularLocation>
        <location evidence="2">Cell membrane</location>
    </subcellularLocation>
    <subcellularLocation>
        <location evidence="1">Membrane</location>
        <topology evidence="1">Single-pass membrane protein</topology>
    </subcellularLocation>
</comment>
<dbReference type="Pfam" id="PF00905">
    <property type="entry name" value="Transpeptidase"/>
    <property type="match status" value="1"/>
</dbReference>
<evidence type="ECO:0000256" key="4">
    <source>
        <dbReference type="ARBA" id="ARBA00022519"/>
    </source>
</evidence>
<keyword evidence="13" id="KW-0961">Cell wall biogenesis/degradation</keyword>
<evidence type="ECO:0000256" key="7">
    <source>
        <dbReference type="ARBA" id="ARBA00022692"/>
    </source>
</evidence>
<keyword evidence="9" id="KW-0133">Cell shape</keyword>
<comment type="caution">
    <text evidence="17">The sequence shown here is derived from an EMBL/GenBank/DDBJ whole genome shotgun (WGS) entry which is preliminary data.</text>
</comment>
<keyword evidence="6" id="KW-0645">Protease</keyword>
<keyword evidence="12 14" id="KW-0472">Membrane</keyword>
<reference evidence="17 18" key="1">
    <citation type="submission" date="2023-09" db="EMBL/GenBank/DDBJ databases">
        <authorList>
            <person name="Rey-Velasco X."/>
        </authorList>
    </citation>
    <scope>NUCLEOTIDE SEQUENCE [LARGE SCALE GENOMIC DNA]</scope>
    <source>
        <strain evidence="17 18">F158</strain>
    </source>
</reference>
<dbReference type="SUPFAM" id="SSF56601">
    <property type="entry name" value="beta-lactamase/transpeptidase-like"/>
    <property type="match status" value="1"/>
</dbReference>
<dbReference type="InterPro" id="IPR036138">
    <property type="entry name" value="PBP_dimer_sf"/>
</dbReference>
<dbReference type="PANTHER" id="PTHR30627:SF2">
    <property type="entry name" value="PEPTIDOGLYCAN D,D-TRANSPEPTIDASE MRDA"/>
    <property type="match status" value="1"/>
</dbReference>
<dbReference type="InterPro" id="IPR017790">
    <property type="entry name" value="Penicillin-binding_protein_2"/>
</dbReference>
<feature type="domain" description="Penicillin-binding protein transpeptidase" evidence="15">
    <location>
        <begin position="270"/>
        <end position="595"/>
    </location>
</feature>
<evidence type="ECO:0000256" key="9">
    <source>
        <dbReference type="ARBA" id="ARBA00022960"/>
    </source>
</evidence>
<evidence type="ECO:0000259" key="15">
    <source>
        <dbReference type="Pfam" id="PF00905"/>
    </source>
</evidence>
<evidence type="ECO:0000313" key="18">
    <source>
        <dbReference type="Proteomes" id="UP001265259"/>
    </source>
</evidence>
<dbReference type="Gene3D" id="3.40.710.10">
    <property type="entry name" value="DD-peptidase/beta-lactamase superfamily"/>
    <property type="match status" value="1"/>
</dbReference>
<evidence type="ECO:0000259" key="16">
    <source>
        <dbReference type="Pfam" id="PF03717"/>
    </source>
</evidence>
<dbReference type="GO" id="GO:0009002">
    <property type="term" value="F:serine-type D-Ala-D-Ala carboxypeptidase activity"/>
    <property type="evidence" value="ECO:0007669"/>
    <property type="project" value="UniProtKB-EC"/>
</dbReference>
<dbReference type="InterPro" id="IPR005311">
    <property type="entry name" value="PBP_dimer"/>
</dbReference>
<feature type="domain" description="Penicillin-binding protein dimerisation" evidence="16">
    <location>
        <begin position="63"/>
        <end position="236"/>
    </location>
</feature>
<sequence length="640" mass="69314">MRRPPRDTEESARRITRRSLLAGAGMLGFMAVLGGRMRHMQVDQADAFRLLAEENRINIRLLPPARGLIFDRGGALIAGNAQNYRVVVVREDAGEIEETMARLRALVPISDENSERAMKEIMRRSPFVPVTVADQLDWADVSEVAVNAPALPGVTPEVGLTRHYPLGSDFAHIVGYVGPVSDYDLSKIEDPEPVLQIPGFQIGKVGLEAKLEDDLRGEAGTKRIEVNAGGRVMRELSRQEGIAGGDVQLTIDHRLQNFTQARLGAESAASVVMDVRTGDLLAMASAPSFDPNKFVRGISVADYAMLTENDHRPLANKTVQGLYPPGSTFKMVTALAALEAGVVTAGETIYCPGYKELGQRRFHCWKRGGHGWTDLHGSLKGSCDVYYYELAERVGIENISAMARKLGIGIRHDLPMSAVAEGIAPTKQYKRERHGQEWLVGDSLNASIGQGYVLASPLQLAVMAARLATGEGIKPRLVKSVNGVEQPVETEGPLGLGPTTLQQIRSGMYGVMNERGGTAYRSRIVADDMQLCGKTGTSQVRSVVVRNADVPWEERDHALFVCFAPADNPRIAVSVIVEHGGGGSAVAAPVARDIMLSALHDGAIPPLDAYPSSQRRQQEDLFSSLLIRRPDGATPPSEKA</sequence>
<dbReference type="EC" id="3.4.16.4" evidence="17"/>
<keyword evidence="4" id="KW-0997">Cell inner membrane</keyword>
<name>A0ABU3DDH9_9RHOB</name>
<dbReference type="Pfam" id="PF03717">
    <property type="entry name" value="PBP_dimer"/>
    <property type="match status" value="1"/>
</dbReference>
<keyword evidence="18" id="KW-1185">Reference proteome</keyword>
<evidence type="ECO:0000256" key="14">
    <source>
        <dbReference type="SAM" id="Phobius"/>
    </source>
</evidence>
<dbReference type="Gene3D" id="3.30.1390.30">
    <property type="entry name" value="Penicillin-binding protein 2a, domain 3"/>
    <property type="match status" value="1"/>
</dbReference>
<dbReference type="PANTHER" id="PTHR30627">
    <property type="entry name" value="PEPTIDOGLYCAN D,D-TRANSPEPTIDASE"/>
    <property type="match status" value="1"/>
</dbReference>
<keyword evidence="11 14" id="KW-1133">Transmembrane helix</keyword>
<accession>A0ABU3DDH9</accession>
<evidence type="ECO:0000256" key="1">
    <source>
        <dbReference type="ARBA" id="ARBA00004167"/>
    </source>
</evidence>